<protein>
    <submittedName>
        <fullName evidence="5">C4-dicarboxylate-binding periplasmic protein DctP</fullName>
    </submittedName>
</protein>
<evidence type="ECO:0000256" key="2">
    <source>
        <dbReference type="ARBA" id="ARBA00022448"/>
    </source>
</evidence>
<dbReference type="PIRSF" id="PIRSF006470">
    <property type="entry name" value="DctB"/>
    <property type="match status" value="1"/>
</dbReference>
<feature type="signal peptide" evidence="4">
    <location>
        <begin position="1"/>
        <end position="22"/>
    </location>
</feature>
<sequence>MLRSCAAALAALSILFSSTALGADGPIVIKFSHVVADDTPKGKGALLFKKLAEERLAGQVQVEVYSNSKLYGDADEMQALLDNKVQMLAPSLSKFDPYTKQLQVFDLPFLFDDAEAVKRFQKREASNKLLNSMSGHGIYGLAYWNNGLKQLSATHALHQPEDAAGLSFRVQPSKVLESQFEALNAKTVRLSFSEVFKALQDGTVQGAENPWSNIASQKLHTVQPYITESNHGMLNYMLITNSKFWLGIPFAVRSELEGIIQEVTQAVNNEAEALNRRDRERILASGTQVLSLTPEERQRWREKMRPVWEAYEAEIGADVIRAAQAVNRQR</sequence>
<dbReference type="NCBIfam" id="TIGR00787">
    <property type="entry name" value="dctP"/>
    <property type="match status" value="1"/>
</dbReference>
<dbReference type="AlphaFoldDB" id="A0A7U7IBZ6"/>
<name>A0A7U7IBZ6_9GAMM</name>
<dbReference type="Proteomes" id="UP000583387">
    <property type="component" value="Unassembled WGS sequence"/>
</dbReference>
<reference evidence="5 6" key="1">
    <citation type="submission" date="2020-08" db="EMBL/GenBank/DDBJ databases">
        <authorList>
            <person name="Criscuolo A."/>
        </authorList>
    </citation>
    <scope>NUCLEOTIDE SEQUENCE [LARGE SCALE GENOMIC DNA]</scope>
    <source>
        <strain evidence="5">CIP111764</strain>
    </source>
</reference>
<dbReference type="Gene3D" id="3.40.190.170">
    <property type="entry name" value="Bacterial extracellular solute-binding protein, family 7"/>
    <property type="match status" value="1"/>
</dbReference>
<dbReference type="InterPro" id="IPR018389">
    <property type="entry name" value="DctP_fam"/>
</dbReference>
<dbReference type="Pfam" id="PF03480">
    <property type="entry name" value="DctP"/>
    <property type="match status" value="1"/>
</dbReference>
<evidence type="ECO:0000313" key="6">
    <source>
        <dbReference type="Proteomes" id="UP000583387"/>
    </source>
</evidence>
<proteinExistence type="inferred from homology"/>
<dbReference type="InterPro" id="IPR038404">
    <property type="entry name" value="TRAP_DctP_sf"/>
</dbReference>
<dbReference type="NCBIfam" id="NF037995">
    <property type="entry name" value="TRAP_S1"/>
    <property type="match status" value="1"/>
</dbReference>
<gene>
    <name evidence="5" type="primary">dctP_1</name>
    <name evidence="5" type="ORF">PSEWESI4_03878</name>
</gene>
<comment type="similarity">
    <text evidence="1">Belongs to the bacterial solute-binding protein 7 family.</text>
</comment>
<feature type="chain" id="PRO_5031522189" evidence="4">
    <location>
        <begin position="23"/>
        <end position="330"/>
    </location>
</feature>
<dbReference type="EMBL" id="CAJFCI010000076">
    <property type="protein sequence ID" value="CAD5109572.1"/>
    <property type="molecule type" value="Genomic_DNA"/>
</dbReference>
<keyword evidence="6" id="KW-1185">Reference proteome</keyword>
<evidence type="ECO:0000256" key="4">
    <source>
        <dbReference type="SAM" id="SignalP"/>
    </source>
</evidence>
<dbReference type="InterPro" id="IPR004682">
    <property type="entry name" value="TRAP_DctP"/>
</dbReference>
<dbReference type="RefSeq" id="WP_187672882.1">
    <property type="nucleotide sequence ID" value="NZ_CAJFCI010000076.1"/>
</dbReference>
<dbReference type="GO" id="GO:0030288">
    <property type="term" value="C:outer membrane-bounded periplasmic space"/>
    <property type="evidence" value="ECO:0007669"/>
    <property type="project" value="InterPro"/>
</dbReference>
<dbReference type="GO" id="GO:0055085">
    <property type="term" value="P:transmembrane transport"/>
    <property type="evidence" value="ECO:0007669"/>
    <property type="project" value="InterPro"/>
</dbReference>
<keyword evidence="3 4" id="KW-0732">Signal</keyword>
<dbReference type="GO" id="GO:0015740">
    <property type="term" value="P:C4-dicarboxylate transport"/>
    <property type="evidence" value="ECO:0007669"/>
    <property type="project" value="TreeGrafter"/>
</dbReference>
<evidence type="ECO:0000256" key="1">
    <source>
        <dbReference type="ARBA" id="ARBA00009023"/>
    </source>
</evidence>
<keyword evidence="2" id="KW-0813">Transport</keyword>
<evidence type="ECO:0000313" key="5">
    <source>
        <dbReference type="EMBL" id="CAD5109572.1"/>
    </source>
</evidence>
<accession>A0A7U7IBZ6</accession>
<evidence type="ECO:0000256" key="3">
    <source>
        <dbReference type="ARBA" id="ARBA00022729"/>
    </source>
</evidence>
<dbReference type="PANTHER" id="PTHR33376">
    <property type="match status" value="1"/>
</dbReference>
<comment type="caution">
    <text evidence="5">The sequence shown here is derived from an EMBL/GenBank/DDBJ whole genome shotgun (WGS) entry which is preliminary data.</text>
</comment>
<dbReference type="CDD" id="cd13674">
    <property type="entry name" value="PBP2_TRAP_SBP_like_1"/>
    <property type="match status" value="1"/>
</dbReference>
<dbReference type="PANTHER" id="PTHR33376:SF7">
    <property type="entry name" value="C4-DICARBOXYLATE-BINDING PROTEIN DCTB"/>
    <property type="match status" value="1"/>
</dbReference>
<organism evidence="5 6">
    <name type="scientific">Zestomonas carbonaria</name>
    <dbReference type="NCBI Taxonomy" id="2762745"/>
    <lineage>
        <taxon>Bacteria</taxon>
        <taxon>Pseudomonadati</taxon>
        <taxon>Pseudomonadota</taxon>
        <taxon>Gammaproteobacteria</taxon>
        <taxon>Pseudomonadales</taxon>
        <taxon>Pseudomonadaceae</taxon>
        <taxon>Zestomonas</taxon>
    </lineage>
</organism>